<feature type="chain" id="PRO_5024408586" evidence="1">
    <location>
        <begin position="21"/>
        <end position="318"/>
    </location>
</feature>
<proteinExistence type="predicted"/>
<dbReference type="Pfam" id="PF01963">
    <property type="entry name" value="TraB_PrgY_gumN"/>
    <property type="match status" value="1"/>
</dbReference>
<dbReference type="EMBL" id="SROY01000002">
    <property type="protein sequence ID" value="TLX21939.1"/>
    <property type="molecule type" value="Genomic_DNA"/>
</dbReference>
<evidence type="ECO:0000313" key="3">
    <source>
        <dbReference type="Proteomes" id="UP000308508"/>
    </source>
</evidence>
<feature type="signal peptide" evidence="1">
    <location>
        <begin position="1"/>
        <end position="20"/>
    </location>
</feature>
<reference evidence="2 3" key="1">
    <citation type="submission" date="2019-04" db="EMBL/GenBank/DDBJ databases">
        <authorList>
            <person name="Grouzdev D.S."/>
            <person name="Nazina T.N."/>
        </authorList>
    </citation>
    <scope>NUCLEOTIDE SEQUENCE [LARGE SCALE GENOMIC DNA]</scope>
    <source>
        <strain evidence="2 3">SHC 3-19</strain>
    </source>
</reference>
<dbReference type="RefSeq" id="WP_138348152.1">
    <property type="nucleotide sequence ID" value="NZ_SROY01000002.1"/>
</dbReference>
<organism evidence="2 3">
    <name type="scientific">Thermomonas fusca</name>
    <dbReference type="NCBI Taxonomy" id="215690"/>
    <lineage>
        <taxon>Bacteria</taxon>
        <taxon>Pseudomonadati</taxon>
        <taxon>Pseudomonadota</taxon>
        <taxon>Gammaproteobacteria</taxon>
        <taxon>Lysobacterales</taxon>
        <taxon>Lysobacteraceae</taxon>
        <taxon>Thermomonas</taxon>
    </lineage>
</organism>
<dbReference type="CDD" id="cd14789">
    <property type="entry name" value="Tiki"/>
    <property type="match status" value="1"/>
</dbReference>
<dbReference type="Proteomes" id="UP000308508">
    <property type="component" value="Unassembled WGS sequence"/>
</dbReference>
<comment type="caution">
    <text evidence="2">The sequence shown here is derived from an EMBL/GenBank/DDBJ whole genome shotgun (WGS) entry which is preliminary data.</text>
</comment>
<dbReference type="PANTHER" id="PTHR40590">
    <property type="entry name" value="CYTOPLASMIC PROTEIN-RELATED"/>
    <property type="match status" value="1"/>
</dbReference>
<sequence length="318" mass="34648">MKFRLPAFLLCALLVPAAVAVQLEQSQPPAQPQPAQAQADAKRPLLWKVSDADNSVYLLGSFHLLKADDYPLPVEVDRAFDDSASLLFEIDPAAMTAPDSMAVMQKYMAYEDGKSLSTVLPKPTLEKLSTLVSAGGGSVQALEHSEPWAVSLGLVLGVTRAMGFSQELGLDRKLMARASDAGKPAAGLETVEDQMRAMDAVPYAEQAQGMDEFLSDPQKAVRQMNDMHAWWRAGDVAKLDSGMRAEMAQKTPESYRLLDVERNRAWLPQVEKRLSESKKDNTLVVVGSLHLLGSDGLVEQLKAKGYTVERICDSCAAD</sequence>
<gene>
    <name evidence="2" type="ORF">E5S66_05230</name>
</gene>
<dbReference type="InterPro" id="IPR047111">
    <property type="entry name" value="YbaP-like"/>
</dbReference>
<dbReference type="InterPro" id="IPR002816">
    <property type="entry name" value="TraB/PrgY/GumN_fam"/>
</dbReference>
<evidence type="ECO:0000313" key="2">
    <source>
        <dbReference type="EMBL" id="TLX21939.1"/>
    </source>
</evidence>
<keyword evidence="3" id="KW-1185">Reference proteome</keyword>
<dbReference type="PANTHER" id="PTHR40590:SF1">
    <property type="entry name" value="CYTOPLASMIC PROTEIN"/>
    <property type="match status" value="1"/>
</dbReference>
<accession>A0A5R9PEK9</accession>
<evidence type="ECO:0000256" key="1">
    <source>
        <dbReference type="SAM" id="SignalP"/>
    </source>
</evidence>
<name>A0A5R9PEK9_9GAMM</name>
<keyword evidence="1" id="KW-0732">Signal</keyword>
<dbReference type="STRING" id="1123377.GCA_000423885_02770"/>
<dbReference type="AlphaFoldDB" id="A0A5R9PEK9"/>
<protein>
    <submittedName>
        <fullName evidence="2">TraB/GumN family protein</fullName>
    </submittedName>
</protein>